<evidence type="ECO:0000313" key="2">
    <source>
        <dbReference type="EMBL" id="TCP60303.1"/>
    </source>
</evidence>
<proteinExistence type="predicted"/>
<evidence type="ECO:0000313" key="3">
    <source>
        <dbReference type="Proteomes" id="UP000294813"/>
    </source>
</evidence>
<protein>
    <submittedName>
        <fullName evidence="2">Uncharacterized protein</fullName>
    </submittedName>
</protein>
<gene>
    <name evidence="2" type="ORF">EDD73_1392</name>
</gene>
<feature type="region of interest" description="Disordered" evidence="1">
    <location>
        <begin position="38"/>
        <end position="86"/>
    </location>
</feature>
<accession>A0A4R2RBY3</accession>
<comment type="caution">
    <text evidence="2">The sequence shown here is derived from an EMBL/GenBank/DDBJ whole genome shotgun (WGS) entry which is preliminary data.</text>
</comment>
<name>A0A4R2RBY3_9FIRM</name>
<feature type="compositionally biased region" description="Basic and acidic residues" evidence="1">
    <location>
        <begin position="72"/>
        <end position="86"/>
    </location>
</feature>
<keyword evidence="3" id="KW-1185">Reference proteome</keyword>
<organism evidence="2 3">
    <name type="scientific">Heliophilum fasciatum</name>
    <dbReference type="NCBI Taxonomy" id="35700"/>
    <lineage>
        <taxon>Bacteria</taxon>
        <taxon>Bacillati</taxon>
        <taxon>Bacillota</taxon>
        <taxon>Clostridia</taxon>
        <taxon>Eubacteriales</taxon>
        <taxon>Heliobacteriaceae</taxon>
        <taxon>Heliophilum</taxon>
    </lineage>
</organism>
<dbReference type="RefSeq" id="WP_131920833.1">
    <property type="nucleotide sequence ID" value="NZ_JAOQNU010000039.1"/>
</dbReference>
<reference evidence="2 3" key="1">
    <citation type="submission" date="2019-03" db="EMBL/GenBank/DDBJ databases">
        <title>Genomic Encyclopedia of Type Strains, Phase IV (KMG-IV): sequencing the most valuable type-strain genomes for metagenomic binning, comparative biology and taxonomic classification.</title>
        <authorList>
            <person name="Goeker M."/>
        </authorList>
    </citation>
    <scope>NUCLEOTIDE SEQUENCE [LARGE SCALE GENOMIC DNA]</scope>
    <source>
        <strain evidence="2 3">DSM 11170</strain>
    </source>
</reference>
<evidence type="ECO:0000256" key="1">
    <source>
        <dbReference type="SAM" id="MobiDB-lite"/>
    </source>
</evidence>
<dbReference type="EMBL" id="SLXT01000039">
    <property type="protein sequence ID" value="TCP60303.1"/>
    <property type="molecule type" value="Genomic_DNA"/>
</dbReference>
<dbReference type="AlphaFoldDB" id="A0A4R2RBY3"/>
<dbReference type="OrthoDB" id="9862945at2"/>
<sequence length="171" mass="19698">MRHRKDEWGQLLIAFGMALQQLSHEEYEQLVQGKGRWRFTSEPDQPSSPVHEAITSFSPAVRPLSDPLPELQEQRKKASREKKPVDDALFQESTQVLLQLTNREEARNYIAQAKHLSTKADYERLAQMLGIRIRKSERKDEIIEKIIEGTAGLKANAIAMERVNVLRRLPT</sequence>
<dbReference type="Proteomes" id="UP000294813">
    <property type="component" value="Unassembled WGS sequence"/>
</dbReference>